<comment type="caution">
    <text evidence="1">The sequence shown here is derived from an EMBL/GenBank/DDBJ whole genome shotgun (WGS) entry which is preliminary data.</text>
</comment>
<dbReference type="EMBL" id="MU853351">
    <property type="protein sequence ID" value="KAK4110237.1"/>
    <property type="molecule type" value="Genomic_DNA"/>
</dbReference>
<dbReference type="RefSeq" id="XP_064667807.1">
    <property type="nucleotide sequence ID" value="XM_064809122.1"/>
</dbReference>
<sequence>MTKVAELKGGAEAASSMSVSVVLYCTTPILLTNNRLCSRKKAGAAVVTQDVTAITLPPACPFAPKRPTTQPLQSTIRPAVKAAKSSQAASSCSQRAQWSQGKPTSPGVRWCRIFHLIL</sequence>
<organism evidence="1 2">
    <name type="scientific">Canariomyces notabilis</name>
    <dbReference type="NCBI Taxonomy" id="2074819"/>
    <lineage>
        <taxon>Eukaryota</taxon>
        <taxon>Fungi</taxon>
        <taxon>Dikarya</taxon>
        <taxon>Ascomycota</taxon>
        <taxon>Pezizomycotina</taxon>
        <taxon>Sordariomycetes</taxon>
        <taxon>Sordariomycetidae</taxon>
        <taxon>Sordariales</taxon>
        <taxon>Chaetomiaceae</taxon>
        <taxon>Canariomyces</taxon>
    </lineage>
</organism>
<accession>A0AAN6QHB4</accession>
<name>A0AAN6QHB4_9PEZI</name>
<keyword evidence="2" id="KW-1185">Reference proteome</keyword>
<evidence type="ECO:0000313" key="1">
    <source>
        <dbReference type="EMBL" id="KAK4110237.1"/>
    </source>
</evidence>
<evidence type="ECO:0000313" key="2">
    <source>
        <dbReference type="Proteomes" id="UP001302812"/>
    </source>
</evidence>
<gene>
    <name evidence="1" type="ORF">N656DRAFT_285147</name>
</gene>
<dbReference type="AlphaFoldDB" id="A0AAN6QHB4"/>
<reference evidence="1" key="2">
    <citation type="submission" date="2023-05" db="EMBL/GenBank/DDBJ databases">
        <authorList>
            <consortium name="Lawrence Berkeley National Laboratory"/>
            <person name="Steindorff A."/>
            <person name="Hensen N."/>
            <person name="Bonometti L."/>
            <person name="Westerberg I."/>
            <person name="Brannstrom I.O."/>
            <person name="Guillou S."/>
            <person name="Cros-Aarteil S."/>
            <person name="Calhoun S."/>
            <person name="Haridas S."/>
            <person name="Kuo A."/>
            <person name="Mondo S."/>
            <person name="Pangilinan J."/>
            <person name="Riley R."/>
            <person name="Labutti K."/>
            <person name="Andreopoulos B."/>
            <person name="Lipzen A."/>
            <person name="Chen C."/>
            <person name="Yanf M."/>
            <person name="Daum C."/>
            <person name="Ng V."/>
            <person name="Clum A."/>
            <person name="Ohm R."/>
            <person name="Martin F."/>
            <person name="Silar P."/>
            <person name="Natvig D."/>
            <person name="Lalanne C."/>
            <person name="Gautier V."/>
            <person name="Ament-Velasquez S.L."/>
            <person name="Kruys A."/>
            <person name="Hutchinson M.I."/>
            <person name="Powell A.J."/>
            <person name="Barry K."/>
            <person name="Miller A.N."/>
            <person name="Grigoriev I.V."/>
            <person name="Debuchy R."/>
            <person name="Gladieux P."/>
            <person name="Thoren M.H."/>
            <person name="Johannesson H."/>
        </authorList>
    </citation>
    <scope>NUCLEOTIDE SEQUENCE</scope>
    <source>
        <strain evidence="1">CBS 508.74</strain>
    </source>
</reference>
<dbReference type="GeneID" id="89933245"/>
<dbReference type="Proteomes" id="UP001302812">
    <property type="component" value="Unassembled WGS sequence"/>
</dbReference>
<reference evidence="1" key="1">
    <citation type="journal article" date="2023" name="Mol. Phylogenet. Evol.">
        <title>Genome-scale phylogeny and comparative genomics of the fungal order Sordariales.</title>
        <authorList>
            <person name="Hensen N."/>
            <person name="Bonometti L."/>
            <person name="Westerberg I."/>
            <person name="Brannstrom I.O."/>
            <person name="Guillou S."/>
            <person name="Cros-Aarteil S."/>
            <person name="Calhoun S."/>
            <person name="Haridas S."/>
            <person name="Kuo A."/>
            <person name="Mondo S."/>
            <person name="Pangilinan J."/>
            <person name="Riley R."/>
            <person name="LaButti K."/>
            <person name="Andreopoulos B."/>
            <person name="Lipzen A."/>
            <person name="Chen C."/>
            <person name="Yan M."/>
            <person name="Daum C."/>
            <person name="Ng V."/>
            <person name="Clum A."/>
            <person name="Steindorff A."/>
            <person name="Ohm R.A."/>
            <person name="Martin F."/>
            <person name="Silar P."/>
            <person name="Natvig D.O."/>
            <person name="Lalanne C."/>
            <person name="Gautier V."/>
            <person name="Ament-Velasquez S.L."/>
            <person name="Kruys A."/>
            <person name="Hutchinson M.I."/>
            <person name="Powell A.J."/>
            <person name="Barry K."/>
            <person name="Miller A.N."/>
            <person name="Grigoriev I.V."/>
            <person name="Debuchy R."/>
            <person name="Gladieux P."/>
            <person name="Hiltunen Thoren M."/>
            <person name="Johannesson H."/>
        </authorList>
    </citation>
    <scope>NUCLEOTIDE SEQUENCE</scope>
    <source>
        <strain evidence="1">CBS 508.74</strain>
    </source>
</reference>
<proteinExistence type="predicted"/>
<protein>
    <submittedName>
        <fullName evidence="1">Uncharacterized protein</fullName>
    </submittedName>
</protein>